<organism evidence="2 3">
    <name type="scientific">Ditylenchus dipsaci</name>
    <dbReference type="NCBI Taxonomy" id="166011"/>
    <lineage>
        <taxon>Eukaryota</taxon>
        <taxon>Metazoa</taxon>
        <taxon>Ecdysozoa</taxon>
        <taxon>Nematoda</taxon>
        <taxon>Chromadorea</taxon>
        <taxon>Rhabditida</taxon>
        <taxon>Tylenchina</taxon>
        <taxon>Tylenchomorpha</taxon>
        <taxon>Sphaerularioidea</taxon>
        <taxon>Anguinidae</taxon>
        <taxon>Anguininae</taxon>
        <taxon>Ditylenchus</taxon>
    </lineage>
</organism>
<evidence type="ECO:0000313" key="3">
    <source>
        <dbReference type="WBParaSite" id="jg10148"/>
    </source>
</evidence>
<evidence type="ECO:0000313" key="2">
    <source>
        <dbReference type="Proteomes" id="UP000887574"/>
    </source>
</evidence>
<protein>
    <submittedName>
        <fullName evidence="3">Uncharacterized protein</fullName>
    </submittedName>
</protein>
<dbReference type="Proteomes" id="UP000887574">
    <property type="component" value="Unplaced"/>
</dbReference>
<proteinExistence type="predicted"/>
<dbReference type="AlphaFoldDB" id="A0A915CL69"/>
<keyword evidence="2" id="KW-1185">Reference proteome</keyword>
<dbReference type="WBParaSite" id="jg10148">
    <property type="protein sequence ID" value="jg10148"/>
    <property type="gene ID" value="jg10148"/>
</dbReference>
<evidence type="ECO:0000256" key="1">
    <source>
        <dbReference type="SAM" id="MobiDB-lite"/>
    </source>
</evidence>
<feature type="region of interest" description="Disordered" evidence="1">
    <location>
        <begin position="48"/>
        <end position="100"/>
    </location>
</feature>
<sequence>MCRKRADVGDIRKIFFTMEDTETTKIEREEIARPRCYYHRSELKKSASLRATKGEDRQISKFGNQKRKLHQINTTRRSGQGCSRDKKRYEKEMAAYNNNK</sequence>
<feature type="compositionally biased region" description="Polar residues" evidence="1">
    <location>
        <begin position="71"/>
        <end position="81"/>
    </location>
</feature>
<accession>A0A915CL69</accession>
<reference evidence="3" key="1">
    <citation type="submission" date="2022-11" db="UniProtKB">
        <authorList>
            <consortium name="WormBaseParasite"/>
        </authorList>
    </citation>
    <scope>IDENTIFICATION</scope>
</reference>
<name>A0A915CL69_9BILA</name>
<feature type="compositionally biased region" description="Basic and acidic residues" evidence="1">
    <location>
        <begin position="83"/>
        <end position="93"/>
    </location>
</feature>